<dbReference type="EMBL" id="CP002738">
    <property type="protein sequence ID" value="AEF99612.1"/>
    <property type="molecule type" value="Genomic_DNA"/>
</dbReference>
<dbReference type="PANTHER" id="PTHR41244">
    <property type="entry name" value="RHAMNAN SYNTHESIS F"/>
    <property type="match status" value="1"/>
</dbReference>
<dbReference type="CDD" id="cd11579">
    <property type="entry name" value="Glyco_tran_WbsX"/>
    <property type="match status" value="1"/>
</dbReference>
<proteinExistence type="predicted"/>
<name>F9ZWE3_METMM</name>
<protein>
    <submittedName>
        <fullName evidence="1">Lipopolysaccharide biosynthesis protein-like protein</fullName>
    </submittedName>
</protein>
<dbReference type="Proteomes" id="UP000008888">
    <property type="component" value="Chromosome"/>
</dbReference>
<dbReference type="InterPro" id="IPR032719">
    <property type="entry name" value="WbsX"/>
</dbReference>
<dbReference type="RefSeq" id="WP_013817877.1">
    <property type="nucleotide sequence ID" value="NC_015572.1"/>
</dbReference>
<dbReference type="HOGENOM" id="CLU_038570_0_0_6"/>
<reference key="2">
    <citation type="submission" date="2011-05" db="EMBL/GenBank/DDBJ databases">
        <title>Complete genome sequence of the aerobic marine methanotroph Methylomonas methanica MC09.</title>
        <authorList>
            <person name="Boden R."/>
            <person name="Cunliffe M."/>
            <person name="Scanlan J."/>
            <person name="Moussard H."/>
            <person name="Kits K.D."/>
            <person name="Klotz M."/>
            <person name="Jetten M."/>
            <person name="Vuilleumier S."/>
            <person name="Han J."/>
            <person name="Peters L."/>
            <person name="Mikhailova N."/>
            <person name="Teshima H."/>
            <person name="Tapia R."/>
            <person name="Kyrpides N."/>
            <person name="Ivanova N."/>
            <person name="Pagani I."/>
            <person name="Cheng J.-F."/>
            <person name="Goodwin L."/>
            <person name="Han C."/>
            <person name="Hauser L."/>
            <person name="Land M."/>
            <person name="Lapidus A."/>
            <person name="Lucas S."/>
            <person name="Pitluck S."/>
            <person name="Woyke T."/>
            <person name="Stein L.Y."/>
            <person name="Murrell C."/>
        </authorList>
    </citation>
    <scope>NUCLEOTIDE SEQUENCE</scope>
    <source>
        <strain>MC09</strain>
    </source>
</reference>
<dbReference type="STRING" id="857087.Metme_1184"/>
<evidence type="ECO:0000313" key="2">
    <source>
        <dbReference type="Proteomes" id="UP000008888"/>
    </source>
</evidence>
<keyword evidence="2" id="KW-1185">Reference proteome</keyword>
<dbReference type="Gene3D" id="3.20.20.80">
    <property type="entry name" value="Glycosidases"/>
    <property type="match status" value="1"/>
</dbReference>
<dbReference type="PANTHER" id="PTHR41244:SF1">
    <property type="entry name" value="GLYCOSYLTRANSFERASE"/>
    <property type="match status" value="1"/>
</dbReference>
<dbReference type="Pfam" id="PF14307">
    <property type="entry name" value="Glyco_tran_WbsX"/>
    <property type="match status" value="1"/>
</dbReference>
<dbReference type="eggNOG" id="COG0457">
    <property type="taxonomic scope" value="Bacteria"/>
</dbReference>
<dbReference type="KEGG" id="mmt:Metme_1184"/>
<evidence type="ECO:0000313" key="1">
    <source>
        <dbReference type="EMBL" id="AEF99612.1"/>
    </source>
</evidence>
<reference evidence="2" key="3">
    <citation type="submission" date="2011-05" db="EMBL/GenBank/DDBJ databases">
        <title>Complete sequence of Methylomonas methanica MC09.</title>
        <authorList>
            <consortium name="US DOE Joint Genome Institute"/>
            <person name="Lucas S."/>
            <person name="Han J."/>
            <person name="Lapidus A."/>
            <person name="Cheng J.-F."/>
            <person name="Goodwin L."/>
            <person name="Pitluck S."/>
            <person name="Peters L."/>
            <person name="Mikhailova N."/>
            <person name="Teshima H."/>
            <person name="Han C."/>
            <person name="Tapia R."/>
            <person name="Land M."/>
            <person name="Hauser L."/>
            <person name="Kyrpides N."/>
            <person name="Ivanova N."/>
            <person name="Pagani I."/>
            <person name="Stein L."/>
            <person name="Woyke T."/>
        </authorList>
    </citation>
    <scope>NUCLEOTIDE SEQUENCE [LARGE SCALE GENOMIC DNA]</scope>
    <source>
        <strain evidence="2">MC09</strain>
    </source>
</reference>
<reference evidence="1 2" key="1">
    <citation type="journal article" date="2011" name="J. Bacteriol.">
        <title>Complete Genome Sequence of the Aerobic Marine Methanotroph Methylomonas methanica MC09.</title>
        <authorList>
            <person name="Boden R."/>
            <person name="Cunliffe M."/>
            <person name="Scanlan J."/>
            <person name="Moussard H."/>
            <person name="Kits K.D."/>
            <person name="Klotz M.G."/>
            <person name="Jetten M.S."/>
            <person name="Vuilleumier S."/>
            <person name="Han J."/>
            <person name="Peters L."/>
            <person name="Mikhailova N."/>
            <person name="Teshima H."/>
            <person name="Tapia R."/>
            <person name="Kyrpides N."/>
            <person name="Ivanova N."/>
            <person name="Pagani I."/>
            <person name="Cheng J.F."/>
            <person name="Goodwin L."/>
            <person name="Han C."/>
            <person name="Hauser L."/>
            <person name="Land M.L."/>
            <person name="Lapidus A."/>
            <person name="Lucas S."/>
            <person name="Pitluck S."/>
            <person name="Woyke T."/>
            <person name="Stein L."/>
            <person name="Murrell J.C."/>
        </authorList>
    </citation>
    <scope>NUCLEOTIDE SEQUENCE [LARGE SCALE GENOMIC DNA]</scope>
    <source>
        <strain evidence="1 2">MC09</strain>
    </source>
</reference>
<dbReference type="AlphaFoldDB" id="F9ZWE3"/>
<sequence length="354" mass="41608">MKKARVIAFYLPQYFPIPENDEWHGKGFTEWTNVTKAKPLFKGHYQPILPSELGFYDLRVPESRKAQADLAKEYGVEAFCYWHYWFGEGKRILERPFNEVLESGEPDFPFCLAWANASWTGIWYGMQDNMLLEQKYLGESDDEKHFYSVLEAFKDKRYLRVNNKPLFFIYDPTAHPYMQEFMDLWQKLAIMEGFDGIFFVGATRNDESLNGFDGTAHIDPFESPKQSKINKIISLIKQRLFGCPRRIIEYDDVIEFLQKKELKEREFPVITPNWDNTARSGKRGSVIVNSDPAKFDLMVRNTLEKIKDRPASEKIIFVEAWNEWAEGNYLEPDIKHGRGFLEVIKRNIFTVTEL</sequence>
<gene>
    <name evidence="1" type="ordered locus">Metme_1184</name>
</gene>
<dbReference type="OrthoDB" id="9816424at2"/>
<accession>F9ZWE3</accession>
<organism evidence="1 2">
    <name type="scientific">Methylomonas methanica (strain DSM 25384 / MC09)</name>
    <dbReference type="NCBI Taxonomy" id="857087"/>
    <lineage>
        <taxon>Bacteria</taxon>
        <taxon>Pseudomonadati</taxon>
        <taxon>Pseudomonadota</taxon>
        <taxon>Gammaproteobacteria</taxon>
        <taxon>Methylococcales</taxon>
        <taxon>Methylococcaceae</taxon>
        <taxon>Methylomonas</taxon>
    </lineage>
</organism>